<gene>
    <name evidence="2" type="ORF">JJB79_01785</name>
</gene>
<comment type="caution">
    <text evidence="2">The sequence shown here is derived from an EMBL/GenBank/DDBJ whole genome shotgun (WGS) entry which is preliminary data.</text>
</comment>
<evidence type="ECO:0000313" key="3">
    <source>
        <dbReference type="Proteomes" id="UP000809137"/>
    </source>
</evidence>
<evidence type="ECO:0000256" key="1">
    <source>
        <dbReference type="SAM" id="MobiDB-lite"/>
    </source>
</evidence>
<reference evidence="2 3" key="1">
    <citation type="submission" date="2021-01" db="EMBL/GenBank/DDBJ databases">
        <title>Complete genome sequence of Pantoea eucrina OB49, a heavy metal tolerant bacterium with PGPR potential isolated from wheat in Algeria.</title>
        <authorList>
            <person name="Lekired A."/>
            <person name="Ouzari I.H."/>
        </authorList>
    </citation>
    <scope>NUCLEOTIDE SEQUENCE [LARGE SCALE GENOMIC DNA]</scope>
    <source>
        <strain evidence="2 3">OB49</strain>
    </source>
</reference>
<evidence type="ECO:0000313" key="2">
    <source>
        <dbReference type="EMBL" id="MBM0746157.1"/>
    </source>
</evidence>
<accession>A0ABS1Z188</accession>
<organism evidence="2 3">
    <name type="scientific">Pantoea eucrina</name>
    <dbReference type="NCBI Taxonomy" id="472693"/>
    <lineage>
        <taxon>Bacteria</taxon>
        <taxon>Pseudomonadati</taxon>
        <taxon>Pseudomonadota</taxon>
        <taxon>Gammaproteobacteria</taxon>
        <taxon>Enterobacterales</taxon>
        <taxon>Erwiniaceae</taxon>
        <taxon>Pantoea</taxon>
    </lineage>
</organism>
<dbReference type="RefSeq" id="WP_139239670.1">
    <property type="nucleotide sequence ID" value="NZ_CP083448.1"/>
</dbReference>
<protein>
    <submittedName>
        <fullName evidence="2">Uncharacterized protein</fullName>
    </submittedName>
</protein>
<keyword evidence="3" id="KW-1185">Reference proteome</keyword>
<sequence length="80" mass="9195">MALYRIVEQLMAIFAAEPESYNVPAAFWQKALPVKAADMKEYVERIRQDKQRRLQQKKQKANDLNGRGEAGSRENGLTEV</sequence>
<name>A0ABS1Z188_9GAMM</name>
<dbReference type="EMBL" id="JAFCXS010000001">
    <property type="protein sequence ID" value="MBM0746157.1"/>
    <property type="molecule type" value="Genomic_DNA"/>
</dbReference>
<dbReference type="GeneID" id="84691245"/>
<dbReference type="Proteomes" id="UP000809137">
    <property type="component" value="Unassembled WGS sequence"/>
</dbReference>
<proteinExistence type="predicted"/>
<feature type="region of interest" description="Disordered" evidence="1">
    <location>
        <begin position="50"/>
        <end position="80"/>
    </location>
</feature>